<sequence>MRSERGKRSLKTMLGLTFSRSFQLWIFCGRQDRDFALIVRRASIVDESTALPRASDGTKEVGLSYHTAITLCLDFSDISA</sequence>
<accession>A0A9X9L9J2</accession>
<evidence type="ECO:0000313" key="2">
    <source>
        <dbReference type="Proteomes" id="UP000324639"/>
    </source>
</evidence>
<dbReference type="EMBL" id="LR026985">
    <property type="protein sequence ID" value="VCU39800.1"/>
    <property type="molecule type" value="Genomic_DNA"/>
</dbReference>
<reference evidence="1 2" key="1">
    <citation type="submission" date="2018-08" db="EMBL/GenBank/DDBJ databases">
        <authorList>
            <person name="Muller C M."/>
        </authorList>
    </citation>
    <scope>NUCLEOTIDE SEQUENCE [LARGE SCALE GENOMIC DNA]</scope>
</reference>
<name>A0A9X9L9J2_BLUGR</name>
<keyword evidence="2" id="KW-1185">Reference proteome</keyword>
<organism evidence="1 2">
    <name type="scientific">Blumeria graminis f. sp. tritici</name>
    <dbReference type="NCBI Taxonomy" id="62690"/>
    <lineage>
        <taxon>Eukaryota</taxon>
        <taxon>Fungi</taxon>
        <taxon>Dikarya</taxon>
        <taxon>Ascomycota</taxon>
        <taxon>Pezizomycotina</taxon>
        <taxon>Leotiomycetes</taxon>
        <taxon>Erysiphales</taxon>
        <taxon>Erysiphaceae</taxon>
        <taxon>Blumeria</taxon>
    </lineage>
</organism>
<protein>
    <submittedName>
        <fullName evidence="1">Bgt-20132</fullName>
    </submittedName>
</protein>
<proteinExistence type="predicted"/>
<dbReference type="Proteomes" id="UP000324639">
    <property type="component" value="Chromosome Bgt_-02"/>
</dbReference>
<gene>
    <name evidence="1" type="ORF">BGT96224V316_LOCUS1052</name>
</gene>
<dbReference type="AlphaFoldDB" id="A0A9X9L9J2"/>
<evidence type="ECO:0000313" key="1">
    <source>
        <dbReference type="EMBL" id="VCU39800.1"/>
    </source>
</evidence>